<organism evidence="4 5">
    <name type="scientific">Vitreoscilla stercoraria</name>
    <dbReference type="NCBI Taxonomy" id="61"/>
    <lineage>
        <taxon>Bacteria</taxon>
        <taxon>Pseudomonadati</taxon>
        <taxon>Pseudomonadota</taxon>
        <taxon>Betaproteobacteria</taxon>
        <taxon>Neisseriales</taxon>
        <taxon>Neisseriaceae</taxon>
        <taxon>Vitreoscilla</taxon>
    </lineage>
</organism>
<protein>
    <submittedName>
        <fullName evidence="4">Prolyl oligopeptidase family serine peptidase</fullName>
    </submittedName>
</protein>
<dbReference type="RefSeq" id="WP_169708864.1">
    <property type="nucleotide sequence ID" value="NZ_CP091512.1"/>
</dbReference>
<dbReference type="SUPFAM" id="SSF53474">
    <property type="entry name" value="alpha/beta-Hydrolases"/>
    <property type="match status" value="1"/>
</dbReference>
<dbReference type="Pfam" id="PF00756">
    <property type="entry name" value="Esterase"/>
    <property type="match status" value="1"/>
</dbReference>
<dbReference type="PANTHER" id="PTHR40841">
    <property type="entry name" value="SIDEROPHORE TRIACETYLFUSARININE C ESTERASE"/>
    <property type="match status" value="1"/>
</dbReference>
<evidence type="ECO:0000256" key="3">
    <source>
        <dbReference type="SAM" id="SignalP"/>
    </source>
</evidence>
<feature type="signal peptide" evidence="3">
    <location>
        <begin position="1"/>
        <end position="24"/>
    </location>
</feature>
<reference evidence="4" key="2">
    <citation type="journal article" date="2022" name="Res Sq">
        <title>Evolution of multicellular longitudinally dividing oral cavity symbionts (Neisseriaceae).</title>
        <authorList>
            <person name="Nyongesa S."/>
            <person name="Weber P."/>
            <person name="Bernet E."/>
            <person name="Pullido F."/>
            <person name="Nieckarz M."/>
            <person name="Delaby M."/>
            <person name="Nieves C."/>
            <person name="Viehboeck T."/>
            <person name="Krause N."/>
            <person name="Rivera-Millot A."/>
            <person name="Nakamura A."/>
            <person name="Vischer N."/>
            <person name="VanNieuwenhze M."/>
            <person name="Brun Y."/>
            <person name="Cava F."/>
            <person name="Bulgheresi S."/>
            <person name="Veyrier F."/>
        </authorList>
    </citation>
    <scope>NUCLEOTIDE SEQUENCE</scope>
    <source>
        <strain evidence="4">SAG 1488-6</strain>
    </source>
</reference>
<sequence>MKLIDFLAASSLAALFCAPLAAQAQPKLVSNQAAVTWQAATMPQAQQILLPSKQTGRTYRIQTLAVGEAPAQGYQTVFVLDGEMMFPTASTAAYTYLNHARDNGAKPLLVVGIGYDNGQLLDIPMRSLDYTPPMQAKGKIAPSLPPKGEADLFLNMIEQELIPQLQQKYRINSQKSAILGHSYGGVLALYALMQRPEMFSHYIISSPSMWWNEGSLQHLPDSYFTPLLQNKQLKKVRMTVGEYEQAPSPHVDANGERAQILAQKQMVNKVEDMGMRLQNLQAAHLQLEQERYAGETHTGAMFRATLDGIKFLYQD</sequence>
<dbReference type="InterPro" id="IPR029058">
    <property type="entry name" value="AB_hydrolase_fold"/>
</dbReference>
<feature type="chain" id="PRO_5045070968" evidence="3">
    <location>
        <begin position="25"/>
        <end position="315"/>
    </location>
</feature>
<keyword evidence="5" id="KW-1185">Reference proteome</keyword>
<evidence type="ECO:0000313" key="5">
    <source>
        <dbReference type="Proteomes" id="UP000832034"/>
    </source>
</evidence>
<proteinExistence type="inferred from homology"/>
<evidence type="ECO:0000256" key="2">
    <source>
        <dbReference type="ARBA" id="ARBA00022801"/>
    </source>
</evidence>
<dbReference type="InterPro" id="IPR000801">
    <property type="entry name" value="Esterase-like"/>
</dbReference>
<comment type="similarity">
    <text evidence="1">Belongs to the esterase D family.</text>
</comment>
<dbReference type="EMBL" id="CP091512">
    <property type="protein sequence ID" value="UOO93554.1"/>
    <property type="molecule type" value="Genomic_DNA"/>
</dbReference>
<name>A0ABY4EDW1_VITST</name>
<evidence type="ECO:0000313" key="4">
    <source>
        <dbReference type="EMBL" id="UOO93554.1"/>
    </source>
</evidence>
<gene>
    <name evidence="4" type="ORF">LVJ81_05885</name>
</gene>
<dbReference type="Gene3D" id="3.40.50.1820">
    <property type="entry name" value="alpha/beta hydrolase"/>
    <property type="match status" value="1"/>
</dbReference>
<reference evidence="4" key="1">
    <citation type="submission" date="2021-12" db="EMBL/GenBank/DDBJ databases">
        <authorList>
            <person name="Veyrier F.J."/>
        </authorList>
    </citation>
    <scope>NUCLEOTIDE SEQUENCE</scope>
    <source>
        <strain evidence="4">SAG 1488-6</strain>
    </source>
</reference>
<keyword evidence="3" id="KW-0732">Signal</keyword>
<dbReference type="Proteomes" id="UP000832034">
    <property type="component" value="Chromosome"/>
</dbReference>
<dbReference type="PANTHER" id="PTHR40841:SF2">
    <property type="entry name" value="SIDEROPHORE-DEGRADING ESTERASE (EUROFUNG)"/>
    <property type="match status" value="1"/>
</dbReference>
<keyword evidence="2" id="KW-0378">Hydrolase</keyword>
<accession>A0ABY4EDW1</accession>
<evidence type="ECO:0000256" key="1">
    <source>
        <dbReference type="ARBA" id="ARBA00005622"/>
    </source>
</evidence>
<dbReference type="InterPro" id="IPR052558">
    <property type="entry name" value="Siderophore_Hydrolase_D"/>
</dbReference>